<dbReference type="InterPro" id="IPR010496">
    <property type="entry name" value="AL/BT2_dom"/>
</dbReference>
<accession>A0ABU3SYM9</accession>
<dbReference type="RefSeq" id="WP_316026671.1">
    <property type="nucleotide sequence ID" value="NZ_JAWDIO010000002.1"/>
</dbReference>
<comment type="caution">
    <text evidence="2">The sequence shown here is derived from an EMBL/GenBank/DDBJ whole genome shotgun (WGS) entry which is preliminary data.</text>
</comment>
<evidence type="ECO:0000259" key="1">
    <source>
        <dbReference type="Pfam" id="PF06439"/>
    </source>
</evidence>
<evidence type="ECO:0000313" key="3">
    <source>
        <dbReference type="Proteomes" id="UP001247805"/>
    </source>
</evidence>
<reference evidence="2 3" key="1">
    <citation type="submission" date="2023-10" db="EMBL/GenBank/DDBJ databases">
        <title>Glaciecola aquimarina strain GGW-M5 nov., isolated from a coastal seawater.</title>
        <authorList>
            <person name="Bayburt H."/>
            <person name="Kim J.M."/>
            <person name="Choi B.J."/>
            <person name="Jeon C.O."/>
        </authorList>
    </citation>
    <scope>NUCLEOTIDE SEQUENCE [LARGE SCALE GENOMIC DNA]</scope>
    <source>
        <strain evidence="2 3">KCTC 32108</strain>
    </source>
</reference>
<name>A0ABU3SYM9_9ALTE</name>
<protein>
    <submittedName>
        <fullName evidence="2">DUF1080 domain-containing protein</fullName>
    </submittedName>
</protein>
<organism evidence="2 3">
    <name type="scientific">Paraglaciecola aquimarina</name>
    <dbReference type="NCBI Taxonomy" id="1235557"/>
    <lineage>
        <taxon>Bacteria</taxon>
        <taxon>Pseudomonadati</taxon>
        <taxon>Pseudomonadota</taxon>
        <taxon>Gammaproteobacteria</taxon>
        <taxon>Alteromonadales</taxon>
        <taxon>Alteromonadaceae</taxon>
        <taxon>Paraglaciecola</taxon>
    </lineage>
</organism>
<dbReference type="Proteomes" id="UP001247805">
    <property type="component" value="Unassembled WGS sequence"/>
</dbReference>
<dbReference type="Gene3D" id="2.60.120.560">
    <property type="entry name" value="Exo-inulinase, domain 1"/>
    <property type="match status" value="1"/>
</dbReference>
<dbReference type="PROSITE" id="PS51257">
    <property type="entry name" value="PROKAR_LIPOPROTEIN"/>
    <property type="match status" value="1"/>
</dbReference>
<proteinExistence type="predicted"/>
<dbReference type="Pfam" id="PF06439">
    <property type="entry name" value="3keto-disac_hyd"/>
    <property type="match status" value="1"/>
</dbReference>
<sequence>MDLHIKNIAILGLSSLFVLSCQSTTETSSNLTNEWTVLLDKNLSQWELWMGIPHESVKNLPNGTVTKKNLNVHGDPSNAMGLNNDVKNVFSVIEQNGQPVLHISGEIYGGLTTLKEFENYHLSMQVKWGEKKWAPRLNAKRDSGVLFHCKGDHGAFWKVWKACQEMQIQEKDFGDYIPLAGPSGVIRTATQGGKQTYDPQGQYLSKVTGYSHASHEPDYPNGQWNQVDLYAVGDKAVFSINSEVVMVIEQSKDKNGLPLTSGQLQIQSEGAEIFYRDIKIKALSSLPVL</sequence>
<keyword evidence="3" id="KW-1185">Reference proteome</keyword>
<evidence type="ECO:0000313" key="2">
    <source>
        <dbReference type="EMBL" id="MDU0355117.1"/>
    </source>
</evidence>
<dbReference type="EMBL" id="JAWDIO010000002">
    <property type="protein sequence ID" value="MDU0355117.1"/>
    <property type="molecule type" value="Genomic_DNA"/>
</dbReference>
<feature type="domain" description="3-keto-alpha-glucoside-1,2-lyase/3-keto-2-hydroxy-glucal hydratase" evidence="1">
    <location>
        <begin position="34"/>
        <end position="281"/>
    </location>
</feature>
<gene>
    <name evidence="2" type="ORF">RS130_15495</name>
</gene>